<comment type="subcellular location">
    <subcellularLocation>
        <location evidence="1">Cell membrane</location>
        <topology evidence="1">Multi-pass membrane protein</topology>
    </subcellularLocation>
</comment>
<feature type="transmembrane region" description="Helical" evidence="8">
    <location>
        <begin position="311"/>
        <end position="330"/>
    </location>
</feature>
<feature type="transmembrane region" description="Helical" evidence="8">
    <location>
        <begin position="49"/>
        <end position="70"/>
    </location>
</feature>
<protein>
    <submittedName>
        <fullName evidence="10">Citrate transporter</fullName>
    </submittedName>
</protein>
<feature type="transmembrane region" description="Helical" evidence="8">
    <location>
        <begin position="244"/>
        <end position="261"/>
    </location>
</feature>
<dbReference type="EMBL" id="DRKP01000047">
    <property type="protein sequence ID" value="HEB95536.1"/>
    <property type="molecule type" value="Genomic_DNA"/>
</dbReference>
<keyword evidence="7 8" id="KW-0472">Membrane</keyword>
<evidence type="ECO:0000256" key="1">
    <source>
        <dbReference type="ARBA" id="ARBA00004651"/>
    </source>
</evidence>
<feature type="transmembrane region" description="Helical" evidence="8">
    <location>
        <begin position="220"/>
        <end position="237"/>
    </location>
</feature>
<feature type="transmembrane region" description="Helical" evidence="8">
    <location>
        <begin position="172"/>
        <end position="195"/>
    </location>
</feature>
<keyword evidence="3" id="KW-0813">Transport</keyword>
<dbReference type="PANTHER" id="PTHR43568:SF1">
    <property type="entry name" value="P PROTEIN"/>
    <property type="match status" value="1"/>
</dbReference>
<evidence type="ECO:0000256" key="3">
    <source>
        <dbReference type="ARBA" id="ARBA00022448"/>
    </source>
</evidence>
<evidence type="ECO:0000313" key="10">
    <source>
        <dbReference type="EMBL" id="HEB95536.1"/>
    </source>
</evidence>
<keyword evidence="6 8" id="KW-1133">Transmembrane helix</keyword>
<dbReference type="CDD" id="cd01116">
    <property type="entry name" value="P_permease"/>
    <property type="match status" value="1"/>
</dbReference>
<feature type="transmembrane region" description="Helical" evidence="8">
    <location>
        <begin position="24"/>
        <end position="43"/>
    </location>
</feature>
<evidence type="ECO:0000256" key="2">
    <source>
        <dbReference type="ARBA" id="ARBA00009843"/>
    </source>
</evidence>
<comment type="caution">
    <text evidence="10">The sequence shown here is derived from an EMBL/GenBank/DDBJ whole genome shotgun (WGS) entry which is preliminary data.</text>
</comment>
<accession>A0A831RL88</accession>
<evidence type="ECO:0000259" key="9">
    <source>
        <dbReference type="Pfam" id="PF03600"/>
    </source>
</evidence>
<dbReference type="PANTHER" id="PTHR43568">
    <property type="entry name" value="P PROTEIN"/>
    <property type="match status" value="1"/>
</dbReference>
<evidence type="ECO:0000256" key="5">
    <source>
        <dbReference type="ARBA" id="ARBA00022692"/>
    </source>
</evidence>
<name>A0A831RL88_9GAMM</name>
<dbReference type="GO" id="GO:0015105">
    <property type="term" value="F:arsenite transmembrane transporter activity"/>
    <property type="evidence" value="ECO:0007669"/>
    <property type="project" value="InterPro"/>
</dbReference>
<keyword evidence="5 8" id="KW-0812">Transmembrane</keyword>
<reference evidence="10" key="1">
    <citation type="journal article" date="2020" name="mSystems">
        <title>Genome- and Community-Level Interaction Insights into Carbon Utilization and Element Cycling Functions of Hydrothermarchaeota in Hydrothermal Sediment.</title>
        <authorList>
            <person name="Zhou Z."/>
            <person name="Liu Y."/>
            <person name="Xu W."/>
            <person name="Pan J."/>
            <person name="Luo Z.H."/>
            <person name="Li M."/>
        </authorList>
    </citation>
    <scope>NUCLEOTIDE SEQUENCE [LARGE SCALE GENOMIC DNA]</scope>
    <source>
        <strain evidence="10">HyVt-443</strain>
    </source>
</reference>
<dbReference type="Pfam" id="PF03600">
    <property type="entry name" value="CitMHS"/>
    <property type="match status" value="1"/>
</dbReference>
<dbReference type="GO" id="GO:0005886">
    <property type="term" value="C:plasma membrane"/>
    <property type="evidence" value="ECO:0007669"/>
    <property type="project" value="UniProtKB-SubCell"/>
</dbReference>
<comment type="similarity">
    <text evidence="2">Belongs to the CitM (TC 2.A.11) transporter family.</text>
</comment>
<evidence type="ECO:0000256" key="4">
    <source>
        <dbReference type="ARBA" id="ARBA00022475"/>
    </source>
</evidence>
<feature type="transmembrane region" description="Helical" evidence="8">
    <location>
        <begin position="273"/>
        <end position="299"/>
    </location>
</feature>
<keyword evidence="4" id="KW-1003">Cell membrane</keyword>
<evidence type="ECO:0000256" key="7">
    <source>
        <dbReference type="ARBA" id="ARBA00023136"/>
    </source>
</evidence>
<gene>
    <name evidence="10" type="ORF">ENI96_03780</name>
</gene>
<sequence>MWIAGGIMVAAYVLIFSEWIHRTLAGIIGSVVMVMAGSIGGFYTQADAVAAIDANTMFLLTGMMTLVVLLRPTGGFEYLAIRMAKLAHGSPRLLLIYLSTVVTVISLFLDNVTTVLVFAPLTVVITRMLALNPVPYLMSEALLSDTGGVATLVGDPPNVMIGSAANIDFNQFLFHMGPIILVVWLVTVVLMLYLFRSHLSQPIEETVDLDESKAITDPKALRSILISMAVVILLFFIHHHFGLFPGYVAWVGVAVALALVRPDPDVFLAQIDWPVLLFFAGLFIIVGGVEASGLLDLVGQQLGEIAQDPDDLLLTALVLMWVAALMSAIVDNIPFTVTMIPIIAHLETQGVDIMPLWWALALGVGLGGNGTHIGSTANVICVAEAERCEVPEYRISPLLWLKKGTPVMLVTLLVASAILVLFFDAYRGG</sequence>
<evidence type="ECO:0000256" key="6">
    <source>
        <dbReference type="ARBA" id="ARBA00022989"/>
    </source>
</evidence>
<dbReference type="PRINTS" id="PR00758">
    <property type="entry name" value="ARSENICPUMP"/>
</dbReference>
<dbReference type="InterPro" id="IPR051475">
    <property type="entry name" value="Diverse_Ion_Transporter"/>
</dbReference>
<dbReference type="InterPro" id="IPR004680">
    <property type="entry name" value="Cit_transptr-like_dom"/>
</dbReference>
<organism evidence="10">
    <name type="scientific">Sedimenticola thiotaurini</name>
    <dbReference type="NCBI Taxonomy" id="1543721"/>
    <lineage>
        <taxon>Bacteria</taxon>
        <taxon>Pseudomonadati</taxon>
        <taxon>Pseudomonadota</taxon>
        <taxon>Gammaproteobacteria</taxon>
        <taxon>Chromatiales</taxon>
        <taxon>Sedimenticolaceae</taxon>
        <taxon>Sedimenticola</taxon>
    </lineage>
</organism>
<feature type="domain" description="Citrate transporter-like" evidence="9">
    <location>
        <begin position="12"/>
        <end position="363"/>
    </location>
</feature>
<feature type="transmembrane region" description="Helical" evidence="8">
    <location>
        <begin position="407"/>
        <end position="426"/>
    </location>
</feature>
<proteinExistence type="inferred from homology"/>
<feature type="transmembrane region" description="Helical" evidence="8">
    <location>
        <begin position="91"/>
        <end position="109"/>
    </location>
</feature>
<evidence type="ECO:0000256" key="8">
    <source>
        <dbReference type="SAM" id="Phobius"/>
    </source>
</evidence>
<dbReference type="Proteomes" id="UP000886251">
    <property type="component" value="Unassembled WGS sequence"/>
</dbReference>
<dbReference type="InterPro" id="IPR000802">
    <property type="entry name" value="Arsenical_pump_ArsB"/>
</dbReference>
<feature type="transmembrane region" description="Helical" evidence="8">
    <location>
        <begin position="115"/>
        <end position="134"/>
    </location>
</feature>
<dbReference type="AlphaFoldDB" id="A0A831RL88"/>